<evidence type="ECO:0000313" key="3">
    <source>
        <dbReference type="Proteomes" id="UP001310890"/>
    </source>
</evidence>
<accession>A0AAN7TF27</accession>
<dbReference type="PANTHER" id="PTHR36091:SF2">
    <property type="entry name" value="AMINOGLYCOSIDE PHOSPHOTRANSFERASE DOMAIN-CONTAINING PROTEIN"/>
    <property type="match status" value="1"/>
</dbReference>
<dbReference type="InterPro" id="IPR002575">
    <property type="entry name" value="Aminoglycoside_PTrfase"/>
</dbReference>
<dbReference type="Pfam" id="PF01636">
    <property type="entry name" value="APH"/>
    <property type="match status" value="1"/>
</dbReference>
<dbReference type="InterPro" id="IPR011009">
    <property type="entry name" value="Kinase-like_dom_sf"/>
</dbReference>
<dbReference type="PANTHER" id="PTHR36091">
    <property type="entry name" value="ALTERED INHERITANCE OF MITOCHONDRIA PROTEIN 9, MITOCHONDRIAL"/>
    <property type="match status" value="1"/>
</dbReference>
<comment type="caution">
    <text evidence="2">The sequence shown here is derived from an EMBL/GenBank/DDBJ whole genome shotgun (WGS) entry which is preliminary data.</text>
</comment>
<evidence type="ECO:0000313" key="2">
    <source>
        <dbReference type="EMBL" id="KAK5109410.1"/>
    </source>
</evidence>
<dbReference type="Proteomes" id="UP001310890">
    <property type="component" value="Unassembled WGS sequence"/>
</dbReference>
<gene>
    <name evidence="2" type="ORF">LTR62_007076</name>
</gene>
<evidence type="ECO:0000259" key="1">
    <source>
        <dbReference type="Pfam" id="PF01636"/>
    </source>
</evidence>
<reference evidence="2" key="1">
    <citation type="submission" date="2023-08" db="EMBL/GenBank/DDBJ databases">
        <title>Black Yeasts Isolated from many extreme environments.</title>
        <authorList>
            <person name="Coleine C."/>
            <person name="Stajich J.E."/>
            <person name="Selbmann L."/>
        </authorList>
    </citation>
    <scope>NUCLEOTIDE SEQUENCE</scope>
    <source>
        <strain evidence="2">CCFEE 5401</strain>
    </source>
</reference>
<dbReference type="AlphaFoldDB" id="A0AAN7TF27"/>
<dbReference type="GO" id="GO:0005739">
    <property type="term" value="C:mitochondrion"/>
    <property type="evidence" value="ECO:0007669"/>
    <property type="project" value="TreeGrafter"/>
</dbReference>
<name>A0AAN7TF27_9PEZI</name>
<organism evidence="2 3">
    <name type="scientific">Meristemomyces frigidus</name>
    <dbReference type="NCBI Taxonomy" id="1508187"/>
    <lineage>
        <taxon>Eukaryota</taxon>
        <taxon>Fungi</taxon>
        <taxon>Dikarya</taxon>
        <taxon>Ascomycota</taxon>
        <taxon>Pezizomycotina</taxon>
        <taxon>Dothideomycetes</taxon>
        <taxon>Dothideomycetidae</taxon>
        <taxon>Mycosphaerellales</taxon>
        <taxon>Teratosphaeriaceae</taxon>
        <taxon>Meristemomyces</taxon>
    </lineage>
</organism>
<proteinExistence type="predicted"/>
<dbReference type="InterPro" id="IPR051035">
    <property type="entry name" value="Mito_inheritance_9"/>
</dbReference>
<protein>
    <recommendedName>
        <fullName evidence="1">Aminoglycoside phosphotransferase domain-containing protein</fullName>
    </recommendedName>
</protein>
<dbReference type="Gene3D" id="3.90.1200.10">
    <property type="match status" value="1"/>
</dbReference>
<dbReference type="SUPFAM" id="SSF56112">
    <property type="entry name" value="Protein kinase-like (PK-like)"/>
    <property type="match status" value="1"/>
</dbReference>
<sequence length="438" mass="50121">MVYLRSKGIPIPKVYGYSATADNPTETEYIFMEFTPGKELGAVWSNMDGHDRLRFVRSLVDLETRLLSTTLPASGSLYFHRDMTEVARKLGVDPENADRPESLYIGPSTSPDLWYGRRSTLDAERGPYIEADTVLSAGAKKETLYLERFNRPLLPFDRMRRETFNLEKQLPSVHLDSLQKYLKVSTHLLPQGDPRLLRPTIGHPDLRLSNIFVSNDFEITSLIDWQYSTILRLFLQPGIPNDLDNSMDPISSAIEPPSLSPELDEMSEEERLQQLEIFAKRQLHHFYMTETADKNPLHFDAVTYPFSIGRRKIFQLSSAPWEGDNIPLRSSLIFVKQNWPTICGSSADPCPITFTDEEERECLRLDDLEQNAVEQLEASKAMLGLGPEGWISNENYEAAQAAIAQMKVMCLEQAETDSGRRAIREHWVYDDMDEEEYL</sequence>
<dbReference type="EMBL" id="JAVRRL010000065">
    <property type="protein sequence ID" value="KAK5109410.1"/>
    <property type="molecule type" value="Genomic_DNA"/>
</dbReference>
<feature type="domain" description="Aminoglycoside phosphotransferase" evidence="1">
    <location>
        <begin position="146"/>
        <end position="229"/>
    </location>
</feature>